<keyword evidence="1" id="KW-0805">Transcription regulation</keyword>
<dbReference type="EMBL" id="JAGMVS010000062">
    <property type="protein sequence ID" value="MCM2437316.1"/>
    <property type="molecule type" value="Genomic_DNA"/>
</dbReference>
<evidence type="ECO:0000313" key="5">
    <source>
        <dbReference type="EMBL" id="MCM2437316.1"/>
    </source>
</evidence>
<sequence length="117" mass="13327">MVANNFNEQQHKQQLCDLANGIPITDDLIAMTSFFKAVSDPTRMRILLALAKTPLSVNEIVDILAMSQSSISHQLSLLKQVKLVTSQRRGRNIHYQLADEHIITIFQQTKAHLFEER</sequence>
<evidence type="ECO:0000259" key="4">
    <source>
        <dbReference type="PROSITE" id="PS50987"/>
    </source>
</evidence>
<dbReference type="CDD" id="cd00090">
    <property type="entry name" value="HTH_ARSR"/>
    <property type="match status" value="1"/>
</dbReference>
<evidence type="ECO:0000313" key="6">
    <source>
        <dbReference type="Proteomes" id="UP001057481"/>
    </source>
</evidence>
<proteinExistence type="predicted"/>
<dbReference type="RefSeq" id="WP_205142824.1">
    <property type="nucleotide sequence ID" value="NZ_JAFBDN010000001.1"/>
</dbReference>
<keyword evidence="2" id="KW-0238">DNA-binding</keyword>
<dbReference type="PANTHER" id="PTHR43132:SF6">
    <property type="entry name" value="HTH-TYPE TRANSCRIPTIONAL REPRESSOR CZRA"/>
    <property type="match status" value="1"/>
</dbReference>
<dbReference type="InterPro" id="IPR051011">
    <property type="entry name" value="Metal_resp_trans_reg"/>
</dbReference>
<dbReference type="Gene3D" id="1.10.10.10">
    <property type="entry name" value="Winged helix-like DNA-binding domain superfamily/Winged helix DNA-binding domain"/>
    <property type="match status" value="1"/>
</dbReference>
<dbReference type="Proteomes" id="UP001057481">
    <property type="component" value="Unassembled WGS sequence"/>
</dbReference>
<dbReference type="PROSITE" id="PS50987">
    <property type="entry name" value="HTH_ARSR_2"/>
    <property type="match status" value="1"/>
</dbReference>
<keyword evidence="3" id="KW-0804">Transcription</keyword>
<feature type="domain" description="HTH arsR-type" evidence="4">
    <location>
        <begin position="23"/>
        <end position="117"/>
    </location>
</feature>
<name>A0ABT0VHJ9_9LACO</name>
<dbReference type="InterPro" id="IPR036390">
    <property type="entry name" value="WH_DNA-bd_sf"/>
</dbReference>
<evidence type="ECO:0000256" key="2">
    <source>
        <dbReference type="ARBA" id="ARBA00023125"/>
    </source>
</evidence>
<dbReference type="NCBIfam" id="NF033788">
    <property type="entry name" value="HTH_metalloreg"/>
    <property type="match status" value="1"/>
</dbReference>
<organism evidence="5 6">
    <name type="scientific">Periweissella beninensis</name>
    <dbReference type="NCBI Taxonomy" id="504936"/>
    <lineage>
        <taxon>Bacteria</taxon>
        <taxon>Bacillati</taxon>
        <taxon>Bacillota</taxon>
        <taxon>Bacilli</taxon>
        <taxon>Lactobacillales</taxon>
        <taxon>Lactobacillaceae</taxon>
        <taxon>Periweissella</taxon>
    </lineage>
</organism>
<comment type="caution">
    <text evidence="5">The sequence shown here is derived from an EMBL/GenBank/DDBJ whole genome shotgun (WGS) entry which is preliminary data.</text>
</comment>
<dbReference type="SUPFAM" id="SSF46785">
    <property type="entry name" value="Winged helix' DNA-binding domain"/>
    <property type="match status" value="1"/>
</dbReference>
<dbReference type="PRINTS" id="PR00778">
    <property type="entry name" value="HTHARSR"/>
</dbReference>
<keyword evidence="6" id="KW-1185">Reference proteome</keyword>
<dbReference type="Pfam" id="PF01022">
    <property type="entry name" value="HTH_5"/>
    <property type="match status" value="1"/>
</dbReference>
<evidence type="ECO:0000256" key="3">
    <source>
        <dbReference type="ARBA" id="ARBA00023163"/>
    </source>
</evidence>
<dbReference type="InterPro" id="IPR036388">
    <property type="entry name" value="WH-like_DNA-bd_sf"/>
</dbReference>
<dbReference type="SMART" id="SM00418">
    <property type="entry name" value="HTH_ARSR"/>
    <property type="match status" value="1"/>
</dbReference>
<protein>
    <submittedName>
        <fullName evidence="5">Winged helix-turn-helix transcriptional regulator</fullName>
    </submittedName>
</protein>
<reference evidence="5" key="1">
    <citation type="submission" date="2021-04" db="EMBL/GenBank/DDBJ databases">
        <title>Taxonomic assessment of Weissella genus.</title>
        <authorList>
            <person name="Fanelli F."/>
            <person name="Chieffi D."/>
            <person name="Dell'Aquila A."/>
            <person name="Gyu-Sung C."/>
            <person name="Franz C.M.A.P."/>
            <person name="Fusco V."/>
        </authorList>
    </citation>
    <scope>NUCLEOTIDE SEQUENCE</scope>
    <source>
        <strain evidence="5">LMG 25373</strain>
    </source>
</reference>
<dbReference type="PANTHER" id="PTHR43132">
    <property type="entry name" value="ARSENICAL RESISTANCE OPERON REPRESSOR ARSR-RELATED"/>
    <property type="match status" value="1"/>
</dbReference>
<gene>
    <name evidence="5" type="ORF">KAK10_05265</name>
</gene>
<dbReference type="InterPro" id="IPR011991">
    <property type="entry name" value="ArsR-like_HTH"/>
</dbReference>
<evidence type="ECO:0000256" key="1">
    <source>
        <dbReference type="ARBA" id="ARBA00023015"/>
    </source>
</evidence>
<dbReference type="InterPro" id="IPR001845">
    <property type="entry name" value="HTH_ArsR_DNA-bd_dom"/>
</dbReference>
<accession>A0ABT0VHJ9</accession>